<reference evidence="2 3" key="1">
    <citation type="submission" date="2020-03" db="EMBL/GenBank/DDBJ databases">
        <title>Whole genome shotgun sequence of Phytohabitans flavus NBRC 107702.</title>
        <authorList>
            <person name="Komaki H."/>
            <person name="Tamura T."/>
        </authorList>
    </citation>
    <scope>NUCLEOTIDE SEQUENCE [LARGE SCALE GENOMIC DNA]</scope>
    <source>
        <strain evidence="2 3">NBRC 107702</strain>
    </source>
</reference>
<accession>A0A6F8Y2E4</accession>
<protein>
    <recommendedName>
        <fullName evidence="1">DUF397 domain-containing protein</fullName>
    </recommendedName>
</protein>
<keyword evidence="3" id="KW-1185">Reference proteome</keyword>
<gene>
    <name evidence="2" type="ORF">Pflav_066090</name>
</gene>
<feature type="domain" description="DUF397" evidence="1">
    <location>
        <begin position="10"/>
        <end position="59"/>
    </location>
</feature>
<evidence type="ECO:0000313" key="2">
    <source>
        <dbReference type="EMBL" id="BCB80199.1"/>
    </source>
</evidence>
<dbReference type="Pfam" id="PF04149">
    <property type="entry name" value="DUF397"/>
    <property type="match status" value="1"/>
</dbReference>
<dbReference type="AlphaFoldDB" id="A0A6F8Y2E4"/>
<evidence type="ECO:0000259" key="1">
    <source>
        <dbReference type="Pfam" id="PF04149"/>
    </source>
</evidence>
<dbReference type="KEGG" id="pfla:Pflav_066090"/>
<dbReference type="EMBL" id="AP022870">
    <property type="protein sequence ID" value="BCB80199.1"/>
    <property type="molecule type" value="Genomic_DNA"/>
</dbReference>
<proteinExistence type="predicted"/>
<evidence type="ECO:0000313" key="3">
    <source>
        <dbReference type="Proteomes" id="UP000502508"/>
    </source>
</evidence>
<organism evidence="2 3">
    <name type="scientific">Phytohabitans flavus</name>
    <dbReference type="NCBI Taxonomy" id="1076124"/>
    <lineage>
        <taxon>Bacteria</taxon>
        <taxon>Bacillati</taxon>
        <taxon>Actinomycetota</taxon>
        <taxon>Actinomycetes</taxon>
        <taxon>Micromonosporales</taxon>
        <taxon>Micromonosporaceae</taxon>
    </lineage>
</organism>
<name>A0A6F8Y2E4_9ACTN</name>
<dbReference type="RefSeq" id="WP_173040379.1">
    <property type="nucleotide sequence ID" value="NZ_AP022870.1"/>
</dbReference>
<dbReference type="Proteomes" id="UP000502508">
    <property type="component" value="Chromosome"/>
</dbReference>
<dbReference type="InterPro" id="IPR007278">
    <property type="entry name" value="DUF397"/>
</dbReference>
<sequence length="77" mass="8390">MRLEDAGIIWRKSTKSGDSECLEFAAVGDLVLIRDSKDAGGPRLQFLNDAWRSFVSALRAPDAIHRGEDGGRGFAGR</sequence>
<reference evidence="2 3" key="2">
    <citation type="submission" date="2020-03" db="EMBL/GenBank/DDBJ databases">
        <authorList>
            <person name="Ichikawa N."/>
            <person name="Kimura A."/>
            <person name="Kitahashi Y."/>
            <person name="Uohara A."/>
        </authorList>
    </citation>
    <scope>NUCLEOTIDE SEQUENCE [LARGE SCALE GENOMIC DNA]</scope>
    <source>
        <strain evidence="2 3">NBRC 107702</strain>
    </source>
</reference>